<feature type="region of interest" description="Disordered" evidence="1">
    <location>
        <begin position="326"/>
        <end position="396"/>
    </location>
</feature>
<dbReference type="PANTHER" id="PTHR38788:SF3">
    <property type="entry name" value="CLR5 DOMAIN-CONTAINING PROTEIN"/>
    <property type="match status" value="1"/>
</dbReference>
<feature type="compositionally biased region" description="Low complexity" evidence="1">
    <location>
        <begin position="32"/>
        <end position="43"/>
    </location>
</feature>
<keyword evidence="4" id="KW-1185">Reference proteome</keyword>
<feature type="domain" description="Clr5" evidence="2">
    <location>
        <begin position="489"/>
        <end position="541"/>
    </location>
</feature>
<gene>
    <name evidence="3" type="ORF">AAL_04750</name>
</gene>
<evidence type="ECO:0000259" key="2">
    <source>
        <dbReference type="Pfam" id="PF14420"/>
    </source>
</evidence>
<dbReference type="PANTHER" id="PTHR38788">
    <property type="entry name" value="CLR5 DOMAIN-CONTAINING PROTEIN"/>
    <property type="match status" value="1"/>
</dbReference>
<dbReference type="OrthoDB" id="194358at2759"/>
<dbReference type="Pfam" id="PF14420">
    <property type="entry name" value="Clr5"/>
    <property type="match status" value="1"/>
</dbReference>
<evidence type="ECO:0000313" key="3">
    <source>
        <dbReference type="EMBL" id="KZZ95519.1"/>
    </source>
</evidence>
<sequence length="949" mass="104414">MFNFSPERSRTSGFDIDSYDFSNQSVPGFDYSAGPAPSSGIAAQQHQNGGHPFGDFEGMDWDPAPSVVQHQYRPGLQENQMQDGGHAMELETLGSSQNFGGGVGRLVAHFENKGFNPFDHKAFAPAPPLPPRPVNASLDTGSAVNQERRHTTHVPSANMNSFQAGMNFDPFSYIGDGENGAGSTTPLSPNKVSSPILSPDESWGSFGGLQRVASNHGNKVDMGSSPLSTPALSYGNFADFRSAGIVAASSSGHFGNLDDFMSVGRTRGSIAHSPMPDSHMSSSPMTAASVAQSAMVPNAPILGSTPGFAIWRPPVSVTADAKINRSPPGAFTSTSGPATSSFDACGHSHSNHPKNDQIADQNVWKSSYSNGNQNPATKGAGFYKPPLPTKPKPNINFGNQFILELNPSEKAKGKAPVKPPRPRASSVLTTPSSEVKQEPATPGPFELLSSSSTPAPPFSISPVMQDEKPDSVPLRGQAGARPTREQVPAEAWEQFKSTIRGLYLEERKPLKEVMAIMADKYNFQATPKMYKTRFSQWGFVKNNTEEEVKRLLSMKFQRDAEGKVSEFVRNGRVVNLGTYLKRKGVTEYDLVDFELPANLPAHVRCRTPTPPPAPGYLRSPDLLRAQELVVGNLRKTFLHCRQFEVETDFHIGWPVTMVWGASSSDLLLEANFYFEARDPDQGGEFLMKAFKALELDLRKLSPLGIIELLLGMVNRDPGMMTALCKYLAAYSSTNFERSHPLRQIFTCLYEVQQKHGSTMLSELLGGSMPAVAEELEAIYSRRHPYVARTWVDLALFYKYADSERFDKLARELRAQQRPLEQRLGTNSADAFCLRYSVLQLLIAANPMSEATKQAAHEMWNYLKGINVVFGVRDAKPNVYCYHCPVKVDPWTKRCRRRYDSGVGILEQHVGVRLQPYFEEDFHHSVHVPDAQEAWSSALDHVGSSRLAFI</sequence>
<dbReference type="InterPro" id="IPR025676">
    <property type="entry name" value="Clr5_dom"/>
</dbReference>
<feature type="compositionally biased region" description="Polar residues" evidence="1">
    <location>
        <begin position="358"/>
        <end position="376"/>
    </location>
</feature>
<reference evidence="3 4" key="1">
    <citation type="journal article" date="2016" name="Genome Biol. Evol.">
        <title>Divergent and convergent evolution of fungal pathogenicity.</title>
        <authorList>
            <person name="Shang Y."/>
            <person name="Xiao G."/>
            <person name="Zheng P."/>
            <person name="Cen K."/>
            <person name="Zhan S."/>
            <person name="Wang C."/>
        </authorList>
    </citation>
    <scope>NUCLEOTIDE SEQUENCE [LARGE SCALE GENOMIC DNA]</scope>
    <source>
        <strain evidence="3 4">RCEF 2490</strain>
    </source>
</reference>
<dbReference type="Proteomes" id="UP000078544">
    <property type="component" value="Unassembled WGS sequence"/>
</dbReference>
<evidence type="ECO:0000313" key="4">
    <source>
        <dbReference type="Proteomes" id="UP000078544"/>
    </source>
</evidence>
<comment type="caution">
    <text evidence="3">The sequence shown here is derived from an EMBL/GenBank/DDBJ whole genome shotgun (WGS) entry which is preliminary data.</text>
</comment>
<protein>
    <recommendedName>
        <fullName evidence="2">Clr5 domain-containing protein</fullName>
    </recommendedName>
</protein>
<dbReference type="AlphaFoldDB" id="A0A168BN81"/>
<feature type="compositionally biased region" description="Polar residues" evidence="1">
    <location>
        <begin position="331"/>
        <end position="342"/>
    </location>
</feature>
<dbReference type="STRING" id="1081109.A0A168BN81"/>
<name>A0A168BN81_9HYPO</name>
<evidence type="ECO:0000256" key="1">
    <source>
        <dbReference type="SAM" id="MobiDB-lite"/>
    </source>
</evidence>
<proteinExistence type="predicted"/>
<organism evidence="3 4">
    <name type="scientific">Moelleriella libera RCEF 2490</name>
    <dbReference type="NCBI Taxonomy" id="1081109"/>
    <lineage>
        <taxon>Eukaryota</taxon>
        <taxon>Fungi</taxon>
        <taxon>Dikarya</taxon>
        <taxon>Ascomycota</taxon>
        <taxon>Pezizomycotina</taxon>
        <taxon>Sordariomycetes</taxon>
        <taxon>Hypocreomycetidae</taxon>
        <taxon>Hypocreales</taxon>
        <taxon>Clavicipitaceae</taxon>
        <taxon>Moelleriella</taxon>
    </lineage>
</organism>
<feature type="region of interest" description="Disordered" evidence="1">
    <location>
        <begin position="30"/>
        <end position="49"/>
    </location>
</feature>
<dbReference type="EMBL" id="AZGY01000009">
    <property type="protein sequence ID" value="KZZ95519.1"/>
    <property type="molecule type" value="Genomic_DNA"/>
</dbReference>
<accession>A0A168BN81</accession>
<feature type="region of interest" description="Disordered" evidence="1">
    <location>
        <begin position="410"/>
        <end position="489"/>
    </location>
</feature>